<dbReference type="PROSITE" id="PS00150">
    <property type="entry name" value="ACYLPHOSPHATASE_1"/>
    <property type="match status" value="1"/>
</dbReference>
<sequence length="90" mass="10425">MQRRHIMVHGRVQGVGFRHYTRKAALSIGVKGWVRNRPDGTVEIDAQGPASKMERFVEAVRKGSPASQVKRLETKEKKPTDRYRTFEVRY</sequence>
<evidence type="ECO:0000256" key="6">
    <source>
        <dbReference type="RuleBase" id="RU000553"/>
    </source>
</evidence>
<comment type="caution">
    <text evidence="9">The sequence shown here is derived from an EMBL/GenBank/DDBJ whole genome shotgun (WGS) entry which is preliminary data.</text>
</comment>
<reference evidence="9 10" key="1">
    <citation type="submission" date="2018-04" db="EMBL/GenBank/DDBJ databases">
        <title>Genomic Encyclopedia of Archaeal and Bacterial Type Strains, Phase II (KMG-II): from individual species to whole genera.</title>
        <authorList>
            <person name="Goeker M."/>
        </authorList>
    </citation>
    <scope>NUCLEOTIDE SEQUENCE [LARGE SCALE GENOMIC DNA]</scope>
    <source>
        <strain evidence="9 10">DSM 45787</strain>
    </source>
</reference>
<dbReference type="Gene3D" id="3.30.70.100">
    <property type="match status" value="1"/>
</dbReference>
<dbReference type="InterPro" id="IPR017968">
    <property type="entry name" value="Acylphosphatase_CS"/>
</dbReference>
<evidence type="ECO:0000256" key="2">
    <source>
        <dbReference type="ARBA" id="ARBA00012150"/>
    </source>
</evidence>
<evidence type="ECO:0000313" key="10">
    <source>
        <dbReference type="Proteomes" id="UP000244240"/>
    </source>
</evidence>
<evidence type="ECO:0000256" key="5">
    <source>
        <dbReference type="PROSITE-ProRule" id="PRU00520"/>
    </source>
</evidence>
<dbReference type="PROSITE" id="PS00151">
    <property type="entry name" value="ACYLPHOSPHATASE_2"/>
    <property type="match status" value="1"/>
</dbReference>
<keyword evidence="5 6" id="KW-0378">Hydrolase</keyword>
<dbReference type="PANTHER" id="PTHR47268">
    <property type="entry name" value="ACYLPHOSPHATASE"/>
    <property type="match status" value="1"/>
</dbReference>
<dbReference type="AlphaFoldDB" id="A0A2T6BV80"/>
<evidence type="ECO:0000256" key="3">
    <source>
        <dbReference type="ARBA" id="ARBA00015991"/>
    </source>
</evidence>
<feature type="domain" description="Acylphosphatase-like" evidence="8">
    <location>
        <begin position="3"/>
        <end position="90"/>
    </location>
</feature>
<evidence type="ECO:0000313" key="9">
    <source>
        <dbReference type="EMBL" id="PTX59981.1"/>
    </source>
</evidence>
<dbReference type="GO" id="GO:0003998">
    <property type="term" value="F:acylphosphatase activity"/>
    <property type="evidence" value="ECO:0007669"/>
    <property type="project" value="UniProtKB-EC"/>
</dbReference>
<accession>A0A2T6BV80</accession>
<dbReference type="EC" id="3.6.1.7" evidence="2 5"/>
<comment type="catalytic activity">
    <reaction evidence="4 5 6">
        <text>an acyl phosphate + H2O = a carboxylate + phosphate + H(+)</text>
        <dbReference type="Rhea" id="RHEA:14965"/>
        <dbReference type="ChEBI" id="CHEBI:15377"/>
        <dbReference type="ChEBI" id="CHEBI:15378"/>
        <dbReference type="ChEBI" id="CHEBI:29067"/>
        <dbReference type="ChEBI" id="CHEBI:43474"/>
        <dbReference type="ChEBI" id="CHEBI:59918"/>
        <dbReference type="EC" id="3.6.1.7"/>
    </reaction>
</comment>
<evidence type="ECO:0000256" key="1">
    <source>
        <dbReference type="ARBA" id="ARBA00005614"/>
    </source>
</evidence>
<evidence type="ECO:0000259" key="8">
    <source>
        <dbReference type="PROSITE" id="PS51160"/>
    </source>
</evidence>
<dbReference type="PROSITE" id="PS51160">
    <property type="entry name" value="ACYLPHOSPHATASE_3"/>
    <property type="match status" value="1"/>
</dbReference>
<proteinExistence type="inferred from homology"/>
<dbReference type="Proteomes" id="UP000244240">
    <property type="component" value="Unassembled WGS sequence"/>
</dbReference>
<dbReference type="PRINTS" id="PR00112">
    <property type="entry name" value="ACYLPHPHTASE"/>
</dbReference>
<organism evidence="9 10">
    <name type="scientific">Melghirimyces profundicolus</name>
    <dbReference type="NCBI Taxonomy" id="1242148"/>
    <lineage>
        <taxon>Bacteria</taxon>
        <taxon>Bacillati</taxon>
        <taxon>Bacillota</taxon>
        <taxon>Bacilli</taxon>
        <taxon>Bacillales</taxon>
        <taxon>Thermoactinomycetaceae</taxon>
        <taxon>Melghirimyces</taxon>
    </lineage>
</organism>
<dbReference type="InterPro" id="IPR020456">
    <property type="entry name" value="Acylphosphatase"/>
</dbReference>
<protein>
    <recommendedName>
        <fullName evidence="3 5">Acylphosphatase</fullName>
        <ecNumber evidence="2 5">3.6.1.7</ecNumber>
    </recommendedName>
</protein>
<comment type="similarity">
    <text evidence="1 7">Belongs to the acylphosphatase family.</text>
</comment>
<dbReference type="EMBL" id="QBKR01000010">
    <property type="protein sequence ID" value="PTX59981.1"/>
    <property type="molecule type" value="Genomic_DNA"/>
</dbReference>
<dbReference type="RefSeq" id="WP_211308265.1">
    <property type="nucleotide sequence ID" value="NZ_QBKR01000010.1"/>
</dbReference>
<feature type="active site" evidence="5">
    <location>
        <position position="36"/>
    </location>
</feature>
<dbReference type="PANTHER" id="PTHR47268:SF4">
    <property type="entry name" value="ACYLPHOSPHATASE"/>
    <property type="match status" value="1"/>
</dbReference>
<evidence type="ECO:0000256" key="7">
    <source>
        <dbReference type="RuleBase" id="RU004168"/>
    </source>
</evidence>
<dbReference type="SUPFAM" id="SSF54975">
    <property type="entry name" value="Acylphosphatase/BLUF domain-like"/>
    <property type="match status" value="1"/>
</dbReference>
<dbReference type="InterPro" id="IPR036046">
    <property type="entry name" value="Acylphosphatase-like_dom_sf"/>
</dbReference>
<dbReference type="InterPro" id="IPR001792">
    <property type="entry name" value="Acylphosphatase-like_dom"/>
</dbReference>
<dbReference type="Pfam" id="PF00708">
    <property type="entry name" value="Acylphosphatase"/>
    <property type="match status" value="1"/>
</dbReference>
<evidence type="ECO:0000256" key="4">
    <source>
        <dbReference type="ARBA" id="ARBA00047645"/>
    </source>
</evidence>
<name>A0A2T6BV80_9BACL</name>
<feature type="active site" evidence="5">
    <location>
        <position position="18"/>
    </location>
</feature>
<keyword evidence="10" id="KW-1185">Reference proteome</keyword>
<gene>
    <name evidence="9" type="ORF">C8P63_110126</name>
</gene>